<evidence type="ECO:0000313" key="2">
    <source>
        <dbReference type="EMBL" id="PKR85013.1"/>
    </source>
</evidence>
<keyword evidence="3" id="KW-1185">Reference proteome</keyword>
<comment type="caution">
    <text evidence="2">The sequence shown here is derived from an EMBL/GenBank/DDBJ whole genome shotgun (WGS) entry which is preliminary data.</text>
</comment>
<reference evidence="2 3" key="1">
    <citation type="submission" date="2017-11" db="EMBL/GenBank/DDBJ databases">
        <title>Bacillus camelliae sp. nov., isolated from pu'er tea.</title>
        <authorList>
            <person name="Niu L."/>
        </authorList>
    </citation>
    <scope>NUCLEOTIDE SEQUENCE [LARGE SCALE GENOMIC DNA]</scope>
    <source>
        <strain evidence="2 3">7578-1</strain>
    </source>
</reference>
<gene>
    <name evidence="2" type="ORF">CWO92_11670</name>
</gene>
<dbReference type="PANTHER" id="PTHR46825">
    <property type="entry name" value="D-ALANYL-D-ALANINE-CARBOXYPEPTIDASE/ENDOPEPTIDASE AMPH"/>
    <property type="match status" value="1"/>
</dbReference>
<dbReference type="InterPro" id="IPR012338">
    <property type="entry name" value="Beta-lactam/transpept-like"/>
</dbReference>
<name>A0A2N3LKD0_9BACI</name>
<evidence type="ECO:0000313" key="3">
    <source>
        <dbReference type="Proteomes" id="UP000233440"/>
    </source>
</evidence>
<dbReference type="Gene3D" id="3.40.710.10">
    <property type="entry name" value="DD-peptidase/beta-lactamase superfamily"/>
    <property type="match status" value="1"/>
</dbReference>
<dbReference type="InterPro" id="IPR001466">
    <property type="entry name" value="Beta-lactam-related"/>
</dbReference>
<dbReference type="SUPFAM" id="SSF56601">
    <property type="entry name" value="beta-lactamase/transpeptidase-like"/>
    <property type="match status" value="1"/>
</dbReference>
<dbReference type="EMBL" id="PIQO01000007">
    <property type="protein sequence ID" value="PKR85013.1"/>
    <property type="molecule type" value="Genomic_DNA"/>
</dbReference>
<feature type="domain" description="Beta-lactamase-related" evidence="1">
    <location>
        <begin position="31"/>
        <end position="92"/>
    </location>
</feature>
<evidence type="ECO:0000259" key="1">
    <source>
        <dbReference type="Pfam" id="PF00144"/>
    </source>
</evidence>
<dbReference type="Proteomes" id="UP000233440">
    <property type="component" value="Unassembled WGS sequence"/>
</dbReference>
<proteinExistence type="predicted"/>
<dbReference type="OrthoDB" id="9803467at2"/>
<sequence>MSLFVMVQFMKIFCKVVRLKMGEILNKYMEMLDRHRYFNGAVLVAKKGEVLLSKGYGYAVYNHDIPNTSSTKLRIGSLTKAFTAMAILILHD</sequence>
<dbReference type="Pfam" id="PF00144">
    <property type="entry name" value="Beta-lactamase"/>
    <property type="match status" value="1"/>
</dbReference>
<protein>
    <recommendedName>
        <fullName evidence="1">Beta-lactamase-related domain-containing protein</fullName>
    </recommendedName>
</protein>
<dbReference type="InterPro" id="IPR050491">
    <property type="entry name" value="AmpC-like"/>
</dbReference>
<organism evidence="2 3">
    <name type="scientific">Heyndrickxia camelliae</name>
    <dbReference type="NCBI Taxonomy" id="1707093"/>
    <lineage>
        <taxon>Bacteria</taxon>
        <taxon>Bacillati</taxon>
        <taxon>Bacillota</taxon>
        <taxon>Bacilli</taxon>
        <taxon>Bacillales</taxon>
        <taxon>Bacillaceae</taxon>
        <taxon>Heyndrickxia</taxon>
    </lineage>
</organism>
<accession>A0A2N3LKD0</accession>
<dbReference type="PANTHER" id="PTHR46825:SF9">
    <property type="entry name" value="BETA-LACTAMASE-RELATED DOMAIN-CONTAINING PROTEIN"/>
    <property type="match status" value="1"/>
</dbReference>
<dbReference type="AlphaFoldDB" id="A0A2N3LKD0"/>